<organism evidence="2 3">
    <name type="scientific">Nonlabens ulvanivorans</name>
    <name type="common">Persicivirga ulvanivorans</name>
    <dbReference type="NCBI Taxonomy" id="906888"/>
    <lineage>
        <taxon>Bacteria</taxon>
        <taxon>Pseudomonadati</taxon>
        <taxon>Bacteroidota</taxon>
        <taxon>Flavobacteriia</taxon>
        <taxon>Flavobacteriales</taxon>
        <taxon>Flavobacteriaceae</taxon>
        <taxon>Nonlabens</taxon>
    </lineage>
</organism>
<keyword evidence="3" id="KW-1185">Reference proteome</keyword>
<feature type="signal peptide" evidence="1">
    <location>
        <begin position="1"/>
        <end position="18"/>
    </location>
</feature>
<dbReference type="RefSeq" id="WP_146128630.1">
    <property type="nucleotide sequence ID" value="NZ_JPJI01000032.1"/>
</dbReference>
<reference evidence="2 3" key="1">
    <citation type="submission" date="2018-03" db="EMBL/GenBank/DDBJ databases">
        <title>Genomic Encyclopedia of Archaeal and Bacterial Type Strains, Phase II (KMG-II): from individual species to whole genera.</title>
        <authorList>
            <person name="Goeker M."/>
        </authorList>
    </citation>
    <scope>NUCLEOTIDE SEQUENCE [LARGE SCALE GENOMIC DNA]</scope>
    <source>
        <strain evidence="2 3">DSM 22727</strain>
    </source>
</reference>
<evidence type="ECO:0000313" key="3">
    <source>
        <dbReference type="Proteomes" id="UP000239997"/>
    </source>
</evidence>
<proteinExistence type="predicted"/>
<dbReference type="Proteomes" id="UP000239997">
    <property type="component" value="Unassembled WGS sequence"/>
</dbReference>
<evidence type="ECO:0000313" key="2">
    <source>
        <dbReference type="EMBL" id="PRX15200.1"/>
    </source>
</evidence>
<protein>
    <recommendedName>
        <fullName evidence="4">DUF4476 domain-containing protein</fullName>
    </recommendedName>
</protein>
<sequence>MKKILFFAAMFLAIAAQAQHSPSEDNAIETCEMQLNEKLNFMLDGSFANENVLFKEIAKLRPCGLDEFDVNFFGNMDVFNTMLARISKEKKVEQMTFNDLYTEIVKFKKADVYKEIREVTIASERLGETVGNIENWSQDLALFESLGASQDVIDKVYNYLSTHVDNEKTYKEILGLLKKQS</sequence>
<comment type="caution">
    <text evidence="2">The sequence shown here is derived from an EMBL/GenBank/DDBJ whole genome shotgun (WGS) entry which is preliminary data.</text>
</comment>
<name>A0ABX5EBT3_NONUL</name>
<gene>
    <name evidence="2" type="ORF">LY02_00415</name>
</gene>
<feature type="chain" id="PRO_5045579882" description="DUF4476 domain-containing protein" evidence="1">
    <location>
        <begin position="19"/>
        <end position="181"/>
    </location>
</feature>
<dbReference type="EMBL" id="PVNA01000001">
    <property type="protein sequence ID" value="PRX15200.1"/>
    <property type="molecule type" value="Genomic_DNA"/>
</dbReference>
<keyword evidence="1" id="KW-0732">Signal</keyword>
<evidence type="ECO:0008006" key="4">
    <source>
        <dbReference type="Google" id="ProtNLM"/>
    </source>
</evidence>
<evidence type="ECO:0000256" key="1">
    <source>
        <dbReference type="SAM" id="SignalP"/>
    </source>
</evidence>
<accession>A0ABX5EBT3</accession>